<organism evidence="2 3">
    <name type="scientific">Clostridium yunnanense</name>
    <dbReference type="NCBI Taxonomy" id="2800325"/>
    <lineage>
        <taxon>Bacteria</taxon>
        <taxon>Bacillati</taxon>
        <taxon>Bacillota</taxon>
        <taxon>Clostridia</taxon>
        <taxon>Eubacteriales</taxon>
        <taxon>Clostridiaceae</taxon>
        <taxon>Clostridium</taxon>
    </lineage>
</organism>
<dbReference type="Proteomes" id="UP000596739">
    <property type="component" value="Unassembled WGS sequence"/>
</dbReference>
<dbReference type="RefSeq" id="WP_200265583.1">
    <property type="nucleotide sequence ID" value="NZ_JAENHN010000002.1"/>
</dbReference>
<keyword evidence="1" id="KW-0472">Membrane</keyword>
<dbReference type="EMBL" id="JAENHN010000002">
    <property type="protein sequence ID" value="MBK1809040.1"/>
    <property type="molecule type" value="Genomic_DNA"/>
</dbReference>
<reference evidence="3" key="1">
    <citation type="submission" date="2021-01" db="EMBL/GenBank/DDBJ databases">
        <title>Genome public.</title>
        <authorList>
            <person name="Liu C."/>
            <person name="Sun Q."/>
        </authorList>
    </citation>
    <scope>NUCLEOTIDE SEQUENCE [LARGE SCALE GENOMIC DNA]</scope>
    <source>
        <strain evidence="3">YIM B02505</strain>
    </source>
</reference>
<accession>A0ABS1EI61</accession>
<keyword evidence="1" id="KW-0812">Transmembrane</keyword>
<evidence type="ECO:0000313" key="2">
    <source>
        <dbReference type="EMBL" id="MBK1809040.1"/>
    </source>
</evidence>
<sequence length="164" mass="18703">MRTKKLLTIPKLILIIVIISGVFLGKKAVETTTTEHGLWYINFGIKVPTPAKEMKPFYESGPTGDGEIYTICEYSDKNFKKLVNMSIWKEINTQSDIDLINDRVKIINKWVTSNGTKNNDLFLKYPVPTTKGNLYYLKPKASNGFFLLICDKQSNKLYGLELTN</sequence>
<protein>
    <recommendedName>
        <fullName evidence="4">DUF5067 domain-containing protein</fullName>
    </recommendedName>
</protein>
<proteinExistence type="predicted"/>
<evidence type="ECO:0000313" key="3">
    <source>
        <dbReference type="Proteomes" id="UP000596739"/>
    </source>
</evidence>
<name>A0ABS1EI61_9CLOT</name>
<gene>
    <name evidence="2" type="ORF">JHL18_00040</name>
</gene>
<evidence type="ECO:0000256" key="1">
    <source>
        <dbReference type="SAM" id="Phobius"/>
    </source>
</evidence>
<keyword evidence="3" id="KW-1185">Reference proteome</keyword>
<keyword evidence="1" id="KW-1133">Transmembrane helix</keyword>
<feature type="transmembrane region" description="Helical" evidence="1">
    <location>
        <begin position="7"/>
        <end position="25"/>
    </location>
</feature>
<comment type="caution">
    <text evidence="2">The sequence shown here is derived from an EMBL/GenBank/DDBJ whole genome shotgun (WGS) entry which is preliminary data.</text>
</comment>
<evidence type="ECO:0008006" key="4">
    <source>
        <dbReference type="Google" id="ProtNLM"/>
    </source>
</evidence>